<evidence type="ECO:0000313" key="2">
    <source>
        <dbReference type="EMBL" id="UYM04306.1"/>
    </source>
</evidence>
<keyword evidence="2" id="KW-0378">Hydrolase</keyword>
<proteinExistence type="predicted"/>
<accession>A0AA46TFD3</accession>
<protein>
    <submittedName>
        <fullName evidence="2">Alpha/beta hydrolase</fullName>
    </submittedName>
</protein>
<evidence type="ECO:0000259" key="1">
    <source>
        <dbReference type="Pfam" id="PF00561"/>
    </source>
</evidence>
<sequence length="271" mass="29242">MTTSTATGIAYDRAGPRGSTPLVLIHAGIADRRMWDPQWAGLTADRDVLRLDLRGYGESVARPTSDLDPVGDVLETLAEAEIDVCDIVAASFGAGVAVEVALTRPALVRSLLLSAPGGSLIPDVTPDLQEFIDAEDAALEGDDVDAAADANVRWWVDGPHRDGDRVDPRVRELVRRMQRLAFELTADWDDVDERELDPPALDRLAEVRAPTLVLTGALDLDAIHAAADRVHTGVSGARRVDWPDVAHLPSMERPGDFLALVRSWDAGHSGR</sequence>
<reference evidence="2" key="1">
    <citation type="submission" date="2022-01" db="EMBL/GenBank/DDBJ databases">
        <title>Nocardioidaceae gen. sp. A5X3R13.</title>
        <authorList>
            <person name="Lopez Marin M.A."/>
            <person name="Uhlik O."/>
        </authorList>
    </citation>
    <scope>NUCLEOTIDE SEQUENCE</scope>
    <source>
        <strain evidence="2">A5X3R13</strain>
    </source>
</reference>
<dbReference type="PANTHER" id="PTHR43798">
    <property type="entry name" value="MONOACYLGLYCEROL LIPASE"/>
    <property type="match status" value="1"/>
</dbReference>
<dbReference type="EMBL" id="CP094970">
    <property type="protein sequence ID" value="UYM04306.1"/>
    <property type="molecule type" value="Genomic_DNA"/>
</dbReference>
<dbReference type="InterPro" id="IPR000073">
    <property type="entry name" value="AB_hydrolase_1"/>
</dbReference>
<evidence type="ECO:0000313" key="3">
    <source>
        <dbReference type="Proteomes" id="UP001164390"/>
    </source>
</evidence>
<organism evidence="2 3">
    <name type="scientific">Solicola gregarius</name>
    <dbReference type="NCBI Taxonomy" id="2908642"/>
    <lineage>
        <taxon>Bacteria</taxon>
        <taxon>Bacillati</taxon>
        <taxon>Actinomycetota</taxon>
        <taxon>Actinomycetes</taxon>
        <taxon>Propionibacteriales</taxon>
        <taxon>Nocardioidaceae</taxon>
        <taxon>Solicola</taxon>
    </lineage>
</organism>
<dbReference type="InterPro" id="IPR050266">
    <property type="entry name" value="AB_hydrolase_sf"/>
</dbReference>
<dbReference type="AlphaFoldDB" id="A0AA46TFD3"/>
<dbReference type="KEGG" id="sgrg:L0C25_17430"/>
<gene>
    <name evidence="2" type="ORF">L0C25_17430</name>
</gene>
<feature type="domain" description="AB hydrolase-1" evidence="1">
    <location>
        <begin position="21"/>
        <end position="137"/>
    </location>
</feature>
<dbReference type="RefSeq" id="WP_271632979.1">
    <property type="nucleotide sequence ID" value="NZ_CP094970.1"/>
</dbReference>
<name>A0AA46TFD3_9ACTN</name>
<dbReference type="InterPro" id="IPR029058">
    <property type="entry name" value="AB_hydrolase_fold"/>
</dbReference>
<dbReference type="SUPFAM" id="SSF53474">
    <property type="entry name" value="alpha/beta-Hydrolases"/>
    <property type="match status" value="1"/>
</dbReference>
<keyword evidence="3" id="KW-1185">Reference proteome</keyword>
<dbReference type="Pfam" id="PF00561">
    <property type="entry name" value="Abhydrolase_1"/>
    <property type="match status" value="1"/>
</dbReference>
<dbReference type="Proteomes" id="UP001164390">
    <property type="component" value="Chromosome"/>
</dbReference>
<dbReference type="Gene3D" id="3.40.50.1820">
    <property type="entry name" value="alpha/beta hydrolase"/>
    <property type="match status" value="1"/>
</dbReference>
<dbReference type="GO" id="GO:0016787">
    <property type="term" value="F:hydrolase activity"/>
    <property type="evidence" value="ECO:0007669"/>
    <property type="project" value="UniProtKB-KW"/>
</dbReference>